<evidence type="ECO:0000313" key="3">
    <source>
        <dbReference type="Proteomes" id="UP000479710"/>
    </source>
</evidence>
<keyword evidence="3" id="KW-1185">Reference proteome</keyword>
<feature type="region of interest" description="Disordered" evidence="1">
    <location>
        <begin position="1"/>
        <end position="31"/>
    </location>
</feature>
<protein>
    <submittedName>
        <fullName evidence="2">Uncharacterized protein</fullName>
    </submittedName>
</protein>
<name>A0A6G1E5R6_9ORYZ</name>
<feature type="compositionally biased region" description="Basic and acidic residues" evidence="1">
    <location>
        <begin position="7"/>
        <end position="16"/>
    </location>
</feature>
<gene>
    <name evidence="2" type="ORF">E2562_029045</name>
</gene>
<evidence type="ECO:0000313" key="2">
    <source>
        <dbReference type="EMBL" id="KAF0919283.1"/>
    </source>
</evidence>
<organism evidence="2 3">
    <name type="scientific">Oryza meyeriana var. granulata</name>
    <dbReference type="NCBI Taxonomy" id="110450"/>
    <lineage>
        <taxon>Eukaryota</taxon>
        <taxon>Viridiplantae</taxon>
        <taxon>Streptophyta</taxon>
        <taxon>Embryophyta</taxon>
        <taxon>Tracheophyta</taxon>
        <taxon>Spermatophyta</taxon>
        <taxon>Magnoliopsida</taxon>
        <taxon>Liliopsida</taxon>
        <taxon>Poales</taxon>
        <taxon>Poaceae</taxon>
        <taxon>BOP clade</taxon>
        <taxon>Oryzoideae</taxon>
        <taxon>Oryzeae</taxon>
        <taxon>Oryzinae</taxon>
        <taxon>Oryza</taxon>
        <taxon>Oryza meyeriana</taxon>
    </lineage>
</organism>
<accession>A0A6G1E5R6</accession>
<comment type="caution">
    <text evidence="2">The sequence shown here is derived from an EMBL/GenBank/DDBJ whole genome shotgun (WGS) entry which is preliminary data.</text>
</comment>
<dbReference type="Proteomes" id="UP000479710">
    <property type="component" value="Unassembled WGS sequence"/>
</dbReference>
<dbReference type="EMBL" id="SPHZ02000005">
    <property type="protein sequence ID" value="KAF0919283.1"/>
    <property type="molecule type" value="Genomic_DNA"/>
</dbReference>
<proteinExistence type="predicted"/>
<evidence type="ECO:0000256" key="1">
    <source>
        <dbReference type="SAM" id="MobiDB-lite"/>
    </source>
</evidence>
<reference evidence="2 3" key="1">
    <citation type="submission" date="2019-11" db="EMBL/GenBank/DDBJ databases">
        <title>Whole genome sequence of Oryza granulata.</title>
        <authorList>
            <person name="Li W."/>
        </authorList>
    </citation>
    <scope>NUCLEOTIDE SEQUENCE [LARGE SCALE GENOMIC DNA]</scope>
    <source>
        <strain evidence="3">cv. Menghai</strain>
        <tissue evidence="2">Leaf</tissue>
    </source>
</reference>
<dbReference type="OrthoDB" id="426882at2759"/>
<sequence>MLSCVTDPERQEEEAASRGFGGVLLRPGGSGKEQIDIGVPGERIGVWSDKFMPPATSLYQSSALREVLVACQAVHELQRRTEEDEGSRGRLLQVASVAIVGFLAVDKGTLVTSIVQRAVVVAAAVLCIAASRWVTNFIEKTFYFQDYVHADK</sequence>
<dbReference type="AlphaFoldDB" id="A0A6G1E5R6"/>